<evidence type="ECO:0000256" key="1">
    <source>
        <dbReference type="SAM" id="MobiDB-lite"/>
    </source>
</evidence>
<keyword evidence="3" id="KW-1185">Reference proteome</keyword>
<feature type="region of interest" description="Disordered" evidence="1">
    <location>
        <begin position="510"/>
        <end position="541"/>
    </location>
</feature>
<gene>
    <name evidence="2" type="ORF">H2200_003365</name>
</gene>
<organism evidence="2 3">
    <name type="scientific">Cladophialophora chaetospira</name>
    <dbReference type="NCBI Taxonomy" id="386627"/>
    <lineage>
        <taxon>Eukaryota</taxon>
        <taxon>Fungi</taxon>
        <taxon>Dikarya</taxon>
        <taxon>Ascomycota</taxon>
        <taxon>Pezizomycotina</taxon>
        <taxon>Eurotiomycetes</taxon>
        <taxon>Chaetothyriomycetidae</taxon>
        <taxon>Chaetothyriales</taxon>
        <taxon>Herpotrichiellaceae</taxon>
        <taxon>Cladophialophora</taxon>
    </lineage>
</organism>
<dbReference type="AlphaFoldDB" id="A0AA38XH76"/>
<feature type="compositionally biased region" description="Polar residues" evidence="1">
    <location>
        <begin position="510"/>
        <end position="527"/>
    </location>
</feature>
<feature type="region of interest" description="Disordered" evidence="1">
    <location>
        <begin position="445"/>
        <end position="464"/>
    </location>
</feature>
<reference evidence="2" key="1">
    <citation type="submission" date="2022-10" db="EMBL/GenBank/DDBJ databases">
        <title>Culturing micro-colonial fungi from biological soil crusts in the Mojave desert and describing Neophaeococcomyces mojavensis, and introducing the new genera and species Taxawa tesnikishii.</title>
        <authorList>
            <person name="Kurbessoian T."/>
            <person name="Stajich J.E."/>
        </authorList>
    </citation>
    <scope>NUCLEOTIDE SEQUENCE</scope>
    <source>
        <strain evidence="2">TK_41</strain>
    </source>
</reference>
<sequence length="837" mass="90912">MTNQSTNSPVKRQRRYTVSRLLELAPQARPINFDLSKFTYDAARAGVVPPLGACAMSNRRTSTDRPRGWSQESGSSQEEVIVYQGNRVLKNPERQPTVPPTSPRAQKDEGFARFLKKHSSPTHQRVTTGGRIVPMEQQPRPPVFSLPPTSQVMEEHKNNANEGVNGITKPQVAGNDAANAGVVDNNNHLHSQLPSFMPIGPGILDTSPFTTGPNANVMAGSNPFAFDVTRMPPGYPQAMSPVPFFAGMHGDPYSMMTMQSQVYPGTPLPVTGLNGGVDPHFPTPFIPNPHMLGLPPSCGITTTPTDPLPQASCYGEKILKDSIEQFHTLDEQLKNLDRHRAMHELDPYLASQRMTIVQLRADAKDSATFWAEKVGYDLQGIFKHPTGTANSKLNVQASSYVPLRAHHSGETLSEESGSSFKLNGIGHTVTKPDFVVDSTRRPIPIVPPPGKLPSPQKNSSGSADSNFEAVEVDEWGVRVGPAPPEIQHQQNEMLKELVRQTSMSPLRSSENAATYTPQGSHVVTPLTNPYEGSATKKATDTGFGESEWLPIQPGRAPPTVEACYEVQLDAMRLPSGTVAKVRMPDGIVTEVRGCGLKRPRSFDMDEFLHRYWTSKPSLTKEMFDNFVEIRPCGGNAEPVSVADYLDMEALSLDSNNFQMENTTEELSSRNSEASDKYSNESLNAVKNAENTQNLLCNNGSHGFGPAIERPHGSDLRPTSLKLSSASSPPMWPRADDKSSWFANEHSRNGRMTGSEAMSSKGFSSASVSVQNVHAMGRLPPVDGPSDGQRPSALSMLAAASNTASPLPTPRSIASSEAFSVPYGNGVLVVSDDVFRPE</sequence>
<protein>
    <submittedName>
        <fullName evidence="2">Uncharacterized protein</fullName>
    </submittedName>
</protein>
<feature type="region of interest" description="Disordered" evidence="1">
    <location>
        <begin position="57"/>
        <end position="77"/>
    </location>
</feature>
<dbReference type="EMBL" id="JAPDRK010000004">
    <property type="protein sequence ID" value="KAJ9613423.1"/>
    <property type="molecule type" value="Genomic_DNA"/>
</dbReference>
<name>A0AA38XH76_9EURO</name>
<evidence type="ECO:0000313" key="2">
    <source>
        <dbReference type="EMBL" id="KAJ9613423.1"/>
    </source>
</evidence>
<evidence type="ECO:0000313" key="3">
    <source>
        <dbReference type="Proteomes" id="UP001172673"/>
    </source>
</evidence>
<accession>A0AA38XH76</accession>
<feature type="region of interest" description="Disordered" evidence="1">
    <location>
        <begin position="705"/>
        <end position="737"/>
    </location>
</feature>
<dbReference type="Proteomes" id="UP001172673">
    <property type="component" value="Unassembled WGS sequence"/>
</dbReference>
<comment type="caution">
    <text evidence="2">The sequence shown here is derived from an EMBL/GenBank/DDBJ whole genome shotgun (WGS) entry which is preliminary data.</text>
</comment>
<proteinExistence type="predicted"/>
<feature type="compositionally biased region" description="Polar residues" evidence="1">
    <location>
        <begin position="799"/>
        <end position="812"/>
    </location>
</feature>
<feature type="region of interest" description="Disordered" evidence="1">
    <location>
        <begin position="780"/>
        <end position="812"/>
    </location>
</feature>